<dbReference type="PANTHER" id="PTHR46663">
    <property type="entry name" value="DIGUANYLATE CYCLASE DGCT-RELATED"/>
    <property type="match status" value="1"/>
</dbReference>
<evidence type="ECO:0000313" key="9">
    <source>
        <dbReference type="Proteomes" id="UP000238308"/>
    </source>
</evidence>
<name>A0A2T0XE97_9BURK</name>
<dbReference type="CDD" id="cd12915">
    <property type="entry name" value="PDC2_DGC_like"/>
    <property type="match status" value="1"/>
</dbReference>
<keyword evidence="3 6" id="KW-0812">Transmembrane</keyword>
<dbReference type="EMBL" id="PVTV01000015">
    <property type="protein sequence ID" value="PRY97231.1"/>
    <property type="molecule type" value="Genomic_DNA"/>
</dbReference>
<dbReference type="InterPro" id="IPR029787">
    <property type="entry name" value="Nucleotide_cyclase"/>
</dbReference>
<gene>
    <name evidence="8" type="ORF">BCM14_2372</name>
</gene>
<feature type="domain" description="GGDEF" evidence="7">
    <location>
        <begin position="370"/>
        <end position="503"/>
    </location>
</feature>
<dbReference type="InterPro" id="IPR043128">
    <property type="entry name" value="Rev_trsase/Diguanyl_cyclase"/>
</dbReference>
<dbReference type="GO" id="GO:0003824">
    <property type="term" value="F:catalytic activity"/>
    <property type="evidence" value="ECO:0007669"/>
    <property type="project" value="UniProtKB-ARBA"/>
</dbReference>
<protein>
    <submittedName>
        <fullName evidence="8">Diguanylate cyclase (GGDEF)-like protein</fullName>
    </submittedName>
</protein>
<feature type="transmembrane region" description="Helical" evidence="6">
    <location>
        <begin position="305"/>
        <end position="327"/>
    </location>
</feature>
<dbReference type="AlphaFoldDB" id="A0A2T0XE97"/>
<evidence type="ECO:0000256" key="3">
    <source>
        <dbReference type="ARBA" id="ARBA00022692"/>
    </source>
</evidence>
<dbReference type="OrthoDB" id="9813903at2"/>
<dbReference type="FunFam" id="3.30.70.270:FF:000001">
    <property type="entry name" value="Diguanylate cyclase domain protein"/>
    <property type="match status" value="1"/>
</dbReference>
<sequence>MRTLSKLGLTRNVRLILSGGFVIGIVLLMNATFLIYVLRESAIRDRSQQVVNLATLLAQQASQSMLSTNTVLDRIVDVLQSEKIDTDEKFRDYGKKESTFKLLYERAQSNPLIDVVSLLDNTGNVLNFSRSFPAPMINLKDRDYFEWMLSTDSKATYYGAPVQNKGNGNWVFYFARRLNDQNNHFMGALLVGVSVQVFSGFYESTGKNLGPGSSLSLYREDHTLFTRWPLDPELIGQHNTGDIIRQSLEHVQLDGGALLTKERAFNFNDEMIDRMVSFKRVDGFPFVVGVTLTKSLYLKSWTETYWTVLSSSIVSLVLLLGGMILLIQAQQRNRRAQLAINRDSLTELPNRVIFVEELQEAMVNARQSKTVVAVAFIDIDFFKGTNDTYGHETGDLLLIEIAKRIKQCLRDTDFVGRIGGDEFVVLIQNISNIDAARHLCEKIRLAINQPFYADDKILLPAVSIGLAVYPDHGEDEAKLLGKADRAMYMAKKAGRNRVVVSVLPSV</sequence>
<dbReference type="Pfam" id="PF00990">
    <property type="entry name" value="GGDEF"/>
    <property type="match status" value="1"/>
</dbReference>
<accession>A0A2T0XE97</accession>
<evidence type="ECO:0000256" key="5">
    <source>
        <dbReference type="ARBA" id="ARBA00023136"/>
    </source>
</evidence>
<dbReference type="Pfam" id="PF02743">
    <property type="entry name" value="dCache_1"/>
    <property type="match status" value="1"/>
</dbReference>
<evidence type="ECO:0000256" key="1">
    <source>
        <dbReference type="ARBA" id="ARBA00004651"/>
    </source>
</evidence>
<dbReference type="Gene3D" id="3.30.450.20">
    <property type="entry name" value="PAS domain"/>
    <property type="match status" value="2"/>
</dbReference>
<keyword evidence="4 6" id="KW-1133">Transmembrane helix</keyword>
<keyword evidence="2" id="KW-1003">Cell membrane</keyword>
<evidence type="ECO:0000259" key="7">
    <source>
        <dbReference type="PROSITE" id="PS50887"/>
    </source>
</evidence>
<evidence type="ECO:0000256" key="2">
    <source>
        <dbReference type="ARBA" id="ARBA00022475"/>
    </source>
</evidence>
<proteinExistence type="predicted"/>
<comment type="caution">
    <text evidence="8">The sequence shown here is derived from an EMBL/GenBank/DDBJ whole genome shotgun (WGS) entry which is preliminary data.</text>
</comment>
<dbReference type="CDD" id="cd01949">
    <property type="entry name" value="GGDEF"/>
    <property type="match status" value="1"/>
</dbReference>
<dbReference type="CDD" id="cd12914">
    <property type="entry name" value="PDC1_DGC_like"/>
    <property type="match status" value="1"/>
</dbReference>
<evidence type="ECO:0000313" key="8">
    <source>
        <dbReference type="EMBL" id="PRY97231.1"/>
    </source>
</evidence>
<evidence type="ECO:0000256" key="4">
    <source>
        <dbReference type="ARBA" id="ARBA00022989"/>
    </source>
</evidence>
<keyword evidence="5 6" id="KW-0472">Membrane</keyword>
<dbReference type="PROSITE" id="PS50887">
    <property type="entry name" value="GGDEF"/>
    <property type="match status" value="1"/>
</dbReference>
<feature type="transmembrane region" description="Helical" evidence="6">
    <location>
        <begin position="15"/>
        <end position="38"/>
    </location>
</feature>
<dbReference type="InterPro" id="IPR052163">
    <property type="entry name" value="DGC-Regulatory_Protein"/>
</dbReference>
<dbReference type="RefSeq" id="WP_106228197.1">
    <property type="nucleotide sequence ID" value="NZ_PVTV01000015.1"/>
</dbReference>
<evidence type="ECO:0000256" key="6">
    <source>
        <dbReference type="SAM" id="Phobius"/>
    </source>
</evidence>
<dbReference type="SMART" id="SM00267">
    <property type="entry name" value="GGDEF"/>
    <property type="match status" value="1"/>
</dbReference>
<keyword evidence="9" id="KW-1185">Reference proteome</keyword>
<dbReference type="InterPro" id="IPR033479">
    <property type="entry name" value="dCache_1"/>
</dbReference>
<dbReference type="GO" id="GO:0005886">
    <property type="term" value="C:plasma membrane"/>
    <property type="evidence" value="ECO:0007669"/>
    <property type="project" value="UniProtKB-SubCell"/>
</dbReference>
<dbReference type="Proteomes" id="UP000238308">
    <property type="component" value="Unassembled WGS sequence"/>
</dbReference>
<feature type="transmembrane region" description="Helical" evidence="6">
    <location>
        <begin position="185"/>
        <end position="202"/>
    </location>
</feature>
<organism evidence="8 9">
    <name type="scientific">Jezberella montanilacus</name>
    <dbReference type="NCBI Taxonomy" id="323426"/>
    <lineage>
        <taxon>Bacteria</taxon>
        <taxon>Pseudomonadati</taxon>
        <taxon>Pseudomonadota</taxon>
        <taxon>Betaproteobacteria</taxon>
        <taxon>Burkholderiales</taxon>
        <taxon>Alcaligenaceae</taxon>
        <taxon>Jezberella</taxon>
    </lineage>
</organism>
<dbReference type="SUPFAM" id="SSF55073">
    <property type="entry name" value="Nucleotide cyclase"/>
    <property type="match status" value="1"/>
</dbReference>
<dbReference type="NCBIfam" id="TIGR00254">
    <property type="entry name" value="GGDEF"/>
    <property type="match status" value="1"/>
</dbReference>
<comment type="subcellular location">
    <subcellularLocation>
        <location evidence="1">Cell membrane</location>
        <topology evidence="1">Multi-pass membrane protein</topology>
    </subcellularLocation>
</comment>
<dbReference type="Gene3D" id="3.30.70.270">
    <property type="match status" value="1"/>
</dbReference>
<dbReference type="InterPro" id="IPR000160">
    <property type="entry name" value="GGDEF_dom"/>
</dbReference>
<reference evidence="8 9" key="1">
    <citation type="submission" date="2018-03" db="EMBL/GenBank/DDBJ databases">
        <title>Genomic Encyclopedia of Type Strains, Phase III (KMG-III): the genomes of soil and plant-associated and newly described type strains.</title>
        <authorList>
            <person name="Whitman W."/>
        </authorList>
    </citation>
    <scope>NUCLEOTIDE SEQUENCE [LARGE SCALE GENOMIC DNA]</scope>
    <source>
        <strain evidence="8 9">MWH-P2sevCIIIb</strain>
    </source>
</reference>
<dbReference type="PANTHER" id="PTHR46663:SF2">
    <property type="entry name" value="GGDEF DOMAIN-CONTAINING PROTEIN"/>
    <property type="match status" value="1"/>
</dbReference>